<accession>A0A8C4WYR5</accession>
<dbReference type="GO" id="GO:0110135">
    <property type="term" value="P:Norrin signaling pathway"/>
    <property type="evidence" value="ECO:0007669"/>
    <property type="project" value="TreeGrafter"/>
</dbReference>
<name>A0A8C4WYR5_EPTBU</name>
<dbReference type="Ensembl" id="ENSEBUT00000021281.1">
    <property type="protein sequence ID" value="ENSEBUP00000020705.1"/>
    <property type="gene ID" value="ENSEBUG00000012807.1"/>
</dbReference>
<dbReference type="InterPro" id="IPR003064">
    <property type="entry name" value="Norrie_dis"/>
</dbReference>
<dbReference type="Pfam" id="PF03045">
    <property type="entry name" value="DAN"/>
    <property type="match status" value="1"/>
</dbReference>
<dbReference type="GO" id="GO:0016055">
    <property type="term" value="P:Wnt signaling pathway"/>
    <property type="evidence" value="ECO:0007669"/>
    <property type="project" value="InterPro"/>
</dbReference>
<evidence type="ECO:0000313" key="7">
    <source>
        <dbReference type="Ensembl" id="ENSEBUP00000020705.1"/>
    </source>
</evidence>
<dbReference type="InterPro" id="IPR004133">
    <property type="entry name" value="DAN_dom"/>
</dbReference>
<dbReference type="InterPro" id="IPR029034">
    <property type="entry name" value="Cystine-knot_cytokine"/>
</dbReference>
<dbReference type="PRINTS" id="PR01304">
    <property type="entry name" value="NORRIEDSEASE"/>
</dbReference>
<keyword evidence="3" id="KW-0732">Signal</keyword>
<keyword evidence="2" id="KW-0964">Secreted</keyword>
<dbReference type="GO" id="GO:0045893">
    <property type="term" value="P:positive regulation of DNA-templated transcription"/>
    <property type="evidence" value="ECO:0007669"/>
    <property type="project" value="TreeGrafter"/>
</dbReference>
<keyword evidence="8" id="KW-1185">Reference proteome</keyword>
<evidence type="ECO:0000256" key="5">
    <source>
        <dbReference type="PROSITE-ProRule" id="PRU00039"/>
    </source>
</evidence>
<dbReference type="GO" id="GO:0005615">
    <property type="term" value="C:extracellular space"/>
    <property type="evidence" value="ECO:0007669"/>
    <property type="project" value="InterPro"/>
</dbReference>
<keyword evidence="4" id="KW-1015">Disulfide bond</keyword>
<sequence length="204" mass="23502">MTRREEISRFRSPNLKSLQGNLRRTKLFIWADLISLNNRSHILEAWSSSVIGTSTSVQLEFGRLYHRCPDPGMLWFRDPSLLFWLLFLARENLWKAAGGEVCRKGRVERCVREHYVRRISHPMLNCHSQPVLLARCRGHCGHESAAEPVISFGRMLPEPFHLACRTCRPQQSRLKAVTLRCVHGRARYGAIYPYILSCSCAGCH</sequence>
<dbReference type="Gene3D" id="2.10.90.10">
    <property type="entry name" value="Cystine-knot cytokines"/>
    <property type="match status" value="1"/>
</dbReference>
<dbReference type="Proteomes" id="UP000694388">
    <property type="component" value="Unplaced"/>
</dbReference>
<dbReference type="GeneTree" id="ENSGT00940000166292"/>
<reference evidence="7" key="2">
    <citation type="submission" date="2025-09" db="UniProtKB">
        <authorList>
            <consortium name="Ensembl"/>
        </authorList>
    </citation>
    <scope>IDENTIFICATION</scope>
</reference>
<dbReference type="PANTHER" id="PTHR28611">
    <property type="entry name" value="NORRIN"/>
    <property type="match status" value="1"/>
</dbReference>
<dbReference type="AlphaFoldDB" id="A0A8C4WYR5"/>
<evidence type="ECO:0000256" key="1">
    <source>
        <dbReference type="ARBA" id="ARBA00004613"/>
    </source>
</evidence>
<dbReference type="SMART" id="SM00041">
    <property type="entry name" value="CT"/>
    <property type="match status" value="1"/>
</dbReference>
<reference evidence="7" key="1">
    <citation type="submission" date="2025-08" db="UniProtKB">
        <authorList>
            <consortium name="Ensembl"/>
        </authorList>
    </citation>
    <scope>IDENTIFICATION</scope>
</reference>
<dbReference type="GO" id="GO:0005109">
    <property type="term" value="F:frizzled binding"/>
    <property type="evidence" value="ECO:0007669"/>
    <property type="project" value="TreeGrafter"/>
</dbReference>
<organism evidence="7 8">
    <name type="scientific">Eptatretus burgeri</name>
    <name type="common">Inshore hagfish</name>
    <dbReference type="NCBI Taxonomy" id="7764"/>
    <lineage>
        <taxon>Eukaryota</taxon>
        <taxon>Metazoa</taxon>
        <taxon>Chordata</taxon>
        <taxon>Craniata</taxon>
        <taxon>Vertebrata</taxon>
        <taxon>Cyclostomata</taxon>
        <taxon>Myxini</taxon>
        <taxon>Myxiniformes</taxon>
        <taxon>Myxinidae</taxon>
        <taxon>Eptatretinae</taxon>
        <taxon>Eptatretus</taxon>
    </lineage>
</organism>
<proteinExistence type="predicted"/>
<evidence type="ECO:0000256" key="2">
    <source>
        <dbReference type="ARBA" id="ARBA00022525"/>
    </source>
</evidence>
<evidence type="ECO:0000256" key="4">
    <source>
        <dbReference type="ARBA" id="ARBA00023157"/>
    </source>
</evidence>
<protein>
    <submittedName>
        <fullName evidence="7">Norrin cystine knot growth factor NDP</fullName>
    </submittedName>
</protein>
<dbReference type="InterPro" id="IPR006207">
    <property type="entry name" value="Cys_knot_C"/>
</dbReference>
<evidence type="ECO:0000256" key="3">
    <source>
        <dbReference type="ARBA" id="ARBA00022729"/>
    </source>
</evidence>
<dbReference type="PROSITE" id="PS01225">
    <property type="entry name" value="CTCK_2"/>
    <property type="match status" value="1"/>
</dbReference>
<dbReference type="PANTHER" id="PTHR28611:SF1">
    <property type="entry name" value="NORRIN"/>
    <property type="match status" value="1"/>
</dbReference>
<evidence type="ECO:0000259" key="6">
    <source>
        <dbReference type="PROSITE" id="PS01225"/>
    </source>
</evidence>
<dbReference type="GO" id="GO:0005125">
    <property type="term" value="F:cytokine activity"/>
    <property type="evidence" value="ECO:0007669"/>
    <property type="project" value="TreeGrafter"/>
</dbReference>
<comment type="subcellular location">
    <subcellularLocation>
        <location evidence="1">Secreted</location>
    </subcellularLocation>
</comment>
<evidence type="ECO:0000313" key="8">
    <source>
        <dbReference type="Proteomes" id="UP000694388"/>
    </source>
</evidence>
<feature type="domain" description="CTCK" evidence="6">
    <location>
        <begin position="110"/>
        <end position="204"/>
    </location>
</feature>
<comment type="caution">
    <text evidence="5">Lacks conserved residue(s) required for the propagation of feature annotation.</text>
</comment>